<dbReference type="SUPFAM" id="SSF56935">
    <property type="entry name" value="Porins"/>
    <property type="match status" value="1"/>
</dbReference>
<dbReference type="InterPro" id="IPR011486">
    <property type="entry name" value="BBP2"/>
</dbReference>
<evidence type="ECO:0000313" key="3">
    <source>
        <dbReference type="EMBL" id="WXB13182.1"/>
    </source>
</evidence>
<proteinExistence type="predicted"/>
<feature type="region of interest" description="Disordered" evidence="1">
    <location>
        <begin position="33"/>
        <end position="56"/>
    </location>
</feature>
<dbReference type="InterPro" id="IPR023614">
    <property type="entry name" value="Porin_dom_sf"/>
</dbReference>
<evidence type="ECO:0000256" key="2">
    <source>
        <dbReference type="SAM" id="SignalP"/>
    </source>
</evidence>
<gene>
    <name evidence="3" type="ORF">LZC94_35725</name>
</gene>
<keyword evidence="4" id="KW-1185">Reference proteome</keyword>
<evidence type="ECO:0000313" key="4">
    <source>
        <dbReference type="Proteomes" id="UP001370348"/>
    </source>
</evidence>
<dbReference type="EMBL" id="CP089984">
    <property type="protein sequence ID" value="WXB13182.1"/>
    <property type="molecule type" value="Genomic_DNA"/>
</dbReference>
<dbReference type="RefSeq" id="WP_394822802.1">
    <property type="nucleotide sequence ID" value="NZ_CP089984.1"/>
</dbReference>
<protein>
    <submittedName>
        <fullName evidence="3">Porin</fullName>
    </submittedName>
</protein>
<dbReference type="Gene3D" id="2.40.160.10">
    <property type="entry name" value="Porin"/>
    <property type="match status" value="1"/>
</dbReference>
<evidence type="ECO:0000256" key="1">
    <source>
        <dbReference type="SAM" id="MobiDB-lite"/>
    </source>
</evidence>
<dbReference type="Proteomes" id="UP001370348">
    <property type="component" value="Chromosome"/>
</dbReference>
<keyword evidence="2" id="KW-0732">Signal</keyword>
<feature type="signal peptide" evidence="2">
    <location>
        <begin position="1"/>
        <end position="29"/>
    </location>
</feature>
<reference evidence="3 4" key="1">
    <citation type="submission" date="2021-12" db="EMBL/GenBank/DDBJ databases">
        <title>Discovery of the Pendulisporaceae a myxobacterial family with distinct sporulation behavior and unique specialized metabolism.</title>
        <authorList>
            <person name="Garcia R."/>
            <person name="Popoff A."/>
            <person name="Bader C.D."/>
            <person name="Loehr J."/>
            <person name="Walesch S."/>
            <person name="Walt C."/>
            <person name="Boldt J."/>
            <person name="Bunk B."/>
            <person name="Haeckl F.J.F.P.J."/>
            <person name="Gunesch A.P."/>
            <person name="Birkelbach J."/>
            <person name="Nuebel U."/>
            <person name="Pietschmann T."/>
            <person name="Bach T."/>
            <person name="Mueller R."/>
        </authorList>
    </citation>
    <scope>NUCLEOTIDE SEQUENCE [LARGE SCALE GENOMIC DNA]</scope>
    <source>
        <strain evidence="3 4">MSr11954</strain>
    </source>
</reference>
<accession>A0ABZ2LW06</accession>
<sequence length="420" mass="45998">MFTLAHTRRSRVSQGSFLFAVLLSSAAHAQEVAPPAAPAPPAPAEPATPAPQPAAPALPSVKITPFGYVEGYFAYNFNRPSNGITNFRGFDNRHDSFTLSNAALGANLEAGPLGARIVMQIGSTPSTYYLGEPSLPGSGSVNASGPELWKYLQEAYVSYKAPVGRGLQFQLGLFASPIGYEVLAVKDNWNWSRSNLFFGLPFYHAGLRATYEWTNELSSTIAVFNGWNNVVDNNEEKSLQANVTYKLPDKLLVQLLYFGGIERSSGAPEGRYWRHHVDAIAQYDATPWLSVAGQADYGWEPNRFGTARWVAGALYARVKPMNRVYVALRGDRFHEHLATSSAGSSSPLFWGGVEWVSSTTATLDIRPHDQLSLRLEYRRDMADAPLFYGRHVQGDGSAANPYVASEDTQDTVLFGATAWF</sequence>
<dbReference type="Pfam" id="PF07642">
    <property type="entry name" value="BBP2"/>
    <property type="match status" value="1"/>
</dbReference>
<name>A0ABZ2LW06_9BACT</name>
<feature type="compositionally biased region" description="Pro residues" evidence="1">
    <location>
        <begin position="35"/>
        <end position="56"/>
    </location>
</feature>
<feature type="chain" id="PRO_5045270336" evidence="2">
    <location>
        <begin position="30"/>
        <end position="420"/>
    </location>
</feature>
<organism evidence="3 4">
    <name type="scientific">Pendulispora albinea</name>
    <dbReference type="NCBI Taxonomy" id="2741071"/>
    <lineage>
        <taxon>Bacteria</taxon>
        <taxon>Pseudomonadati</taxon>
        <taxon>Myxococcota</taxon>
        <taxon>Myxococcia</taxon>
        <taxon>Myxococcales</taxon>
        <taxon>Sorangiineae</taxon>
        <taxon>Pendulisporaceae</taxon>
        <taxon>Pendulispora</taxon>
    </lineage>
</organism>